<feature type="domain" description="SUN" evidence="7">
    <location>
        <begin position="707"/>
        <end position="868"/>
    </location>
</feature>
<accession>A0AAW0YCF9</accession>
<feature type="compositionally biased region" description="Basic and acidic residues" evidence="6">
    <location>
        <begin position="1391"/>
        <end position="1402"/>
    </location>
</feature>
<feature type="compositionally biased region" description="Basic and acidic residues" evidence="6">
    <location>
        <begin position="649"/>
        <end position="690"/>
    </location>
</feature>
<dbReference type="Gene3D" id="2.60.120.260">
    <property type="entry name" value="Galactose-binding domain-like"/>
    <property type="match status" value="1"/>
</dbReference>
<dbReference type="PROSITE" id="PS51469">
    <property type="entry name" value="SUN"/>
    <property type="match status" value="1"/>
</dbReference>
<evidence type="ECO:0000313" key="8">
    <source>
        <dbReference type="EMBL" id="KAK8749521.1"/>
    </source>
</evidence>
<feature type="compositionally biased region" description="Basic and acidic residues" evidence="6">
    <location>
        <begin position="501"/>
        <end position="546"/>
    </location>
</feature>
<evidence type="ECO:0000256" key="2">
    <source>
        <dbReference type="ARBA" id="ARBA00022692"/>
    </source>
</evidence>
<feature type="region of interest" description="Disordered" evidence="6">
    <location>
        <begin position="645"/>
        <end position="692"/>
    </location>
</feature>
<feature type="compositionally biased region" description="Low complexity" evidence="6">
    <location>
        <begin position="1059"/>
        <end position="1074"/>
    </location>
</feature>
<evidence type="ECO:0000259" key="7">
    <source>
        <dbReference type="PROSITE" id="PS51469"/>
    </source>
</evidence>
<feature type="compositionally biased region" description="Basic and acidic residues" evidence="6">
    <location>
        <begin position="1358"/>
        <end position="1377"/>
    </location>
</feature>
<feature type="region of interest" description="Disordered" evidence="6">
    <location>
        <begin position="1127"/>
        <end position="1180"/>
    </location>
</feature>
<keyword evidence="4" id="KW-0472">Membrane</keyword>
<feature type="region of interest" description="Disordered" evidence="6">
    <location>
        <begin position="497"/>
        <end position="554"/>
    </location>
</feature>
<keyword evidence="2" id="KW-0812">Transmembrane</keyword>
<evidence type="ECO:0000256" key="6">
    <source>
        <dbReference type="SAM" id="MobiDB-lite"/>
    </source>
</evidence>
<feature type="coiled-coil region" evidence="5">
    <location>
        <begin position="1244"/>
        <end position="1310"/>
    </location>
</feature>
<reference evidence="8 9" key="1">
    <citation type="journal article" date="2024" name="BMC Genomics">
        <title>Genome assembly of redclaw crayfish (Cherax quadricarinatus) provides insights into its immune adaptation and hypoxia tolerance.</title>
        <authorList>
            <person name="Liu Z."/>
            <person name="Zheng J."/>
            <person name="Li H."/>
            <person name="Fang K."/>
            <person name="Wang S."/>
            <person name="He J."/>
            <person name="Zhou D."/>
            <person name="Weng S."/>
            <person name="Chi M."/>
            <person name="Gu Z."/>
            <person name="He J."/>
            <person name="Li F."/>
            <person name="Wang M."/>
        </authorList>
    </citation>
    <scope>NUCLEOTIDE SEQUENCE [LARGE SCALE GENOMIC DNA]</scope>
    <source>
        <strain evidence="8">ZL_2023a</strain>
    </source>
</reference>
<dbReference type="PANTHER" id="PTHR12953:SF0">
    <property type="entry name" value="SUN DOMAIN-CONTAINING OSSIFICATION FACTOR"/>
    <property type="match status" value="1"/>
</dbReference>
<dbReference type="EMBL" id="JARKIK010000009">
    <property type="protein sequence ID" value="KAK8749521.1"/>
    <property type="molecule type" value="Genomic_DNA"/>
</dbReference>
<keyword evidence="5" id="KW-0175">Coiled coil</keyword>
<feature type="compositionally biased region" description="Acidic residues" evidence="6">
    <location>
        <begin position="1777"/>
        <end position="1789"/>
    </location>
</feature>
<dbReference type="GO" id="GO:0005737">
    <property type="term" value="C:cytoplasm"/>
    <property type="evidence" value="ECO:0007669"/>
    <property type="project" value="TreeGrafter"/>
</dbReference>
<feature type="region of interest" description="Disordered" evidence="6">
    <location>
        <begin position="182"/>
        <end position="215"/>
    </location>
</feature>
<dbReference type="Pfam" id="PF07738">
    <property type="entry name" value="Sad1_UNC"/>
    <property type="match status" value="1"/>
</dbReference>
<evidence type="ECO:0000256" key="4">
    <source>
        <dbReference type="ARBA" id="ARBA00023136"/>
    </source>
</evidence>
<proteinExistence type="predicted"/>
<sequence>MEEISAMAKDRRREIPIQIQMSDRLNRLLKLQCSVMCKFMFVLIILCAHYSIGQCQDVFQSTAEVSQEKRSSNPAVPTPPLSTDYVDRFKSLAQSNVERAKSILGISDIPESDATSKPVYKAEDTKKLLTSLKKEFLTKHAVPAAVSATGYHHIKEMAKQQGKESSDVLKETSTQTKNTINLADYTSPAEEKSPPLKVETTVIPEKSDSPSETRQLALDKRKMKGKEKFIHFISEEVHDHLLAQEDSMKEKYKYEKIIDEDKHLMESKNKEAMVHKPVVEGERPTTLVQPENSDLSEKVENYVKLNVFHKRGALATMEKSVDSINDDNSVGDLKINKGSGVQDNNILNQENGESVNKVSNEEKGISDTHGKNMKEIADGVQPTGTEVTLEQEVLGAFERRRDRLINVTINPRQVIPHKQKKFFTDNQDGNLNLYLNAKEFLTSIPVKNFTLIDKDRTSAVSGTTGKVAEDNVAQQEHTLPYAKPAFTGKHITVNDGTDQVQQDHSEKKEDTSIVDAQKKDSKIFEEKHSEDVREEKNEPQLEETAKEVGISSSTAETIMQEVKLDQPQEIKNEQYLENATHTVEEPMIGTGEINTTKIYIDKIVEHEKEPTDTFKIDAKLGEPLTELLADEQVIEKIKPISETDIELDSNSKPDEELEKDKKKIKDTGKIKKKKEDTLGKPPETDEKSPDTLETYSQFTQRVNAEKKNDVITNGHGGNGHSKGPKVKSKNYASPDCGSKLMIANPEALHSSKVIQSNKDEYMLNKCRDKIWFIIELCESIRPQKFDIANFELFSNLPKDIQVFGSHRYPTRDWTNLSRAVGQEGNRGVQSFPIETEDFFKYIKVEVLSHYGSEFFCPISLFRIYGLSEFEVIDTIEDATDHDENEEAFGDPFEEEEAVKKSKDEGKPGVIPTVLKNMFSGVLDVIKRGYRPSSSASEPGEYCYSLHPKFSVDKSRCSMAESLNYILSCYWAEYEVLMQKPVVSRAVKNSSFCRQLASTMCLEPEVNDSIVYDTVCNNSYVCVMLSPKHVLAMCFMHDNRIMDAEVECDSSSSRLSENFSTTSSDIISPSDDVPSYVKNAKINTSSVTKADEPETNRSVTPDSHGIKPTRDVGGQVTVEQEFQEVNESISLASSESSPTEMPKPPKKSKVSSNGHQNKSIKEVNQDNITETEEKVEVDGSSFGGIELEEVEFSQSDDLTTPPPVPVAQQPVESKISSTSPTNKESVVVRLSNKIKALEYNMSISSQYLEELSRRYKRQMEEMQKQFNLTIAALNATSWQAYQRDQQHQKDIETLEDELASVSSILKKLVKERENLAHTVVEQHVLLMVVEVVVLCVVFTLCNRRNNHNMMINTLREERRAQIPSRDPSDSRVRQDSDCRSSNYQGRSCMRRRSVDSITRERASRQRQRRPSEEALNISGTYQDLLIIEPAIPIMVDSVSDRKRKKKSSNGTLKRSKSNASIVEKSSSSRRSRRLEKLDISSAGVLFCGDKAIGIDAMPPSCLSSPDLPDLPGFSYEPFVNEQDQAVFYSGEDYNSCTARSYITELSLDRQFVNTALPSCDSLHKKGMKLPKSSVCSAPEKLKNGGEKVKKIKKVKKFKNTVNENLHNGLSQSSVGIYGHDYYPKTNGTSYNCQNEQHGEYYYGHTSVHFSDNNLTSHELNCTEDTPYPDNFLNGDSSLVTRECVGNDFMHTSYDKSTSERKKTLSKTKIKVKLRSDNWEWYSTQHFGSSSSETISTCSDSSGKNRKTQAEEEAGSVEKTEERKIKKKKKSKSKASIVLEEEEIPEVDAGT</sequence>
<feature type="region of interest" description="Disordered" evidence="6">
    <location>
        <begin position="1192"/>
        <end position="1220"/>
    </location>
</feature>
<feature type="compositionally biased region" description="Low complexity" evidence="6">
    <location>
        <begin position="1127"/>
        <end position="1136"/>
    </location>
</feature>
<evidence type="ECO:0000256" key="5">
    <source>
        <dbReference type="SAM" id="Coils"/>
    </source>
</evidence>
<evidence type="ECO:0000256" key="1">
    <source>
        <dbReference type="ARBA" id="ARBA00004308"/>
    </source>
</evidence>
<feature type="region of interest" description="Disordered" evidence="6">
    <location>
        <begin position="707"/>
        <end position="730"/>
    </location>
</feature>
<dbReference type="InterPro" id="IPR012919">
    <property type="entry name" value="SUN_dom"/>
</dbReference>
<feature type="compositionally biased region" description="Polar residues" evidence="6">
    <location>
        <begin position="1448"/>
        <end position="1463"/>
    </location>
</feature>
<feature type="region of interest" description="Disordered" evidence="6">
    <location>
        <begin position="1052"/>
        <end position="1112"/>
    </location>
</feature>
<dbReference type="GO" id="GO:0016020">
    <property type="term" value="C:membrane"/>
    <property type="evidence" value="ECO:0007669"/>
    <property type="project" value="InterPro"/>
</dbReference>
<feature type="region of interest" description="Disordered" evidence="6">
    <location>
        <begin position="1727"/>
        <end position="1789"/>
    </location>
</feature>
<feature type="compositionally biased region" description="Low complexity" evidence="6">
    <location>
        <begin position="1727"/>
        <end position="1740"/>
    </location>
</feature>
<gene>
    <name evidence="8" type="ORF">OTU49_015406</name>
</gene>
<dbReference type="GO" id="GO:0012505">
    <property type="term" value="C:endomembrane system"/>
    <property type="evidence" value="ECO:0007669"/>
    <property type="project" value="UniProtKB-SubCell"/>
</dbReference>
<name>A0AAW0YCF9_CHEQU</name>
<keyword evidence="9" id="KW-1185">Reference proteome</keyword>
<feature type="region of interest" description="Disordered" evidence="6">
    <location>
        <begin position="1358"/>
        <end position="1413"/>
    </location>
</feature>
<organism evidence="8 9">
    <name type="scientific">Cherax quadricarinatus</name>
    <name type="common">Australian red claw crayfish</name>
    <dbReference type="NCBI Taxonomy" id="27406"/>
    <lineage>
        <taxon>Eukaryota</taxon>
        <taxon>Metazoa</taxon>
        <taxon>Ecdysozoa</taxon>
        <taxon>Arthropoda</taxon>
        <taxon>Crustacea</taxon>
        <taxon>Multicrustacea</taxon>
        <taxon>Malacostraca</taxon>
        <taxon>Eumalacostraca</taxon>
        <taxon>Eucarida</taxon>
        <taxon>Decapoda</taxon>
        <taxon>Pleocyemata</taxon>
        <taxon>Astacidea</taxon>
        <taxon>Parastacoidea</taxon>
        <taxon>Parastacidae</taxon>
        <taxon>Cherax</taxon>
    </lineage>
</organism>
<dbReference type="Proteomes" id="UP001445076">
    <property type="component" value="Unassembled WGS sequence"/>
</dbReference>
<evidence type="ECO:0000313" key="9">
    <source>
        <dbReference type="Proteomes" id="UP001445076"/>
    </source>
</evidence>
<dbReference type="GO" id="GO:0034975">
    <property type="term" value="P:protein folding in endoplasmic reticulum"/>
    <property type="evidence" value="ECO:0007669"/>
    <property type="project" value="TreeGrafter"/>
</dbReference>
<comment type="caution">
    <text evidence="8">The sequence shown here is derived from an EMBL/GenBank/DDBJ whole genome shotgun (WGS) entry which is preliminary data.</text>
</comment>
<dbReference type="InterPro" id="IPR045120">
    <property type="entry name" value="Suco/Slp1-like"/>
</dbReference>
<comment type="subcellular location">
    <subcellularLocation>
        <location evidence="1">Endomembrane system</location>
    </subcellularLocation>
</comment>
<evidence type="ECO:0000256" key="3">
    <source>
        <dbReference type="ARBA" id="ARBA00022989"/>
    </source>
</evidence>
<feature type="region of interest" description="Disordered" evidence="6">
    <location>
        <begin position="1437"/>
        <end position="1466"/>
    </location>
</feature>
<protein>
    <recommendedName>
        <fullName evidence="7">SUN domain-containing protein</fullName>
    </recommendedName>
</protein>
<dbReference type="PANTHER" id="PTHR12953">
    <property type="entry name" value="MEMBRANE PROTEIN CH1 RELATED"/>
    <property type="match status" value="1"/>
</dbReference>
<keyword evidence="3" id="KW-1133">Transmembrane helix</keyword>